<evidence type="ECO:0000259" key="1">
    <source>
        <dbReference type="Pfam" id="PF00128"/>
    </source>
</evidence>
<dbReference type="EC" id="3.2.1.135" evidence="2"/>
<dbReference type="Proteomes" id="UP000251088">
    <property type="component" value="Unassembled WGS sequence"/>
</dbReference>
<evidence type="ECO:0000313" key="3">
    <source>
        <dbReference type="Proteomes" id="UP000251088"/>
    </source>
</evidence>
<protein>
    <submittedName>
        <fullName evidence="2">Maltodextrin glucosidase</fullName>
        <ecNumber evidence="2">3.2.1.135</ecNumber>
    </submittedName>
</protein>
<name>A0A2X3CBA6_KLEPN</name>
<dbReference type="GO" id="GO:0031216">
    <property type="term" value="F:neopullulanase activity"/>
    <property type="evidence" value="ECO:0007669"/>
    <property type="project" value="UniProtKB-EC"/>
</dbReference>
<evidence type="ECO:0000313" key="2">
    <source>
        <dbReference type="EMBL" id="SQC05515.1"/>
    </source>
</evidence>
<dbReference type="AlphaFoldDB" id="A0A2X3CBA6"/>
<proteinExistence type="predicted"/>
<sequence length="130" mass="14668">MDGWRLDVVHMLGEGGGARNNLQHIAGITQAAKQAQPEAFVFGEHFGDARQWLQADAEDAAMNYRGFTFRSGDSSPIPIFSYDPQKIDAQTCMAWMDNYRAGLSHQQQLRMFNQLDSHDTARFNLFLAKT</sequence>
<dbReference type="SUPFAM" id="SSF51445">
    <property type="entry name" value="(Trans)glycosidases"/>
    <property type="match status" value="1"/>
</dbReference>
<feature type="domain" description="Glycosyl hydrolase family 13 catalytic" evidence="1">
    <location>
        <begin position="1"/>
        <end position="126"/>
    </location>
</feature>
<dbReference type="GO" id="GO:0005975">
    <property type="term" value="P:carbohydrate metabolic process"/>
    <property type="evidence" value="ECO:0007669"/>
    <property type="project" value="InterPro"/>
</dbReference>
<dbReference type="InterPro" id="IPR006047">
    <property type="entry name" value="GH13_cat_dom"/>
</dbReference>
<dbReference type="InterPro" id="IPR017853">
    <property type="entry name" value="GH"/>
</dbReference>
<dbReference type="Gene3D" id="3.20.20.80">
    <property type="entry name" value="Glycosidases"/>
    <property type="match status" value="1"/>
</dbReference>
<dbReference type="EMBL" id="UAWN01000001">
    <property type="protein sequence ID" value="SQC05515.1"/>
    <property type="molecule type" value="Genomic_DNA"/>
</dbReference>
<reference evidence="2 3" key="1">
    <citation type="submission" date="2018-06" db="EMBL/GenBank/DDBJ databases">
        <authorList>
            <consortium name="Pathogen Informatics"/>
            <person name="Doyle S."/>
        </authorList>
    </citation>
    <scope>NUCLEOTIDE SEQUENCE [LARGE SCALE GENOMIC DNA]</scope>
    <source>
        <strain evidence="2 3">NCTC9128</strain>
    </source>
</reference>
<keyword evidence="2" id="KW-0378">Hydrolase</keyword>
<accession>A0A2X3CBA6</accession>
<organism evidence="2 3">
    <name type="scientific">Klebsiella pneumoniae</name>
    <dbReference type="NCBI Taxonomy" id="573"/>
    <lineage>
        <taxon>Bacteria</taxon>
        <taxon>Pseudomonadati</taxon>
        <taxon>Pseudomonadota</taxon>
        <taxon>Gammaproteobacteria</taxon>
        <taxon>Enterobacterales</taxon>
        <taxon>Enterobacteriaceae</taxon>
        <taxon>Klebsiella/Raoultella group</taxon>
        <taxon>Klebsiella</taxon>
        <taxon>Klebsiella pneumoniae complex</taxon>
    </lineage>
</organism>
<keyword evidence="2" id="KW-0326">Glycosidase</keyword>
<dbReference type="Pfam" id="PF00128">
    <property type="entry name" value="Alpha-amylase"/>
    <property type="match status" value="1"/>
</dbReference>
<gene>
    <name evidence="2" type="primary">tvaI</name>
    <name evidence="2" type="ORF">NCTC9128_00113</name>
</gene>